<feature type="region of interest" description="Disordered" evidence="1">
    <location>
        <begin position="311"/>
        <end position="414"/>
    </location>
</feature>
<dbReference type="RefSeq" id="XP_019913539.1">
    <property type="nucleotide sequence ID" value="XM_020057925.1"/>
</dbReference>
<organism evidence="4 5">
    <name type="scientific">Plasmodium coatneyi</name>
    <dbReference type="NCBI Taxonomy" id="208452"/>
    <lineage>
        <taxon>Eukaryota</taxon>
        <taxon>Sar</taxon>
        <taxon>Alveolata</taxon>
        <taxon>Apicomplexa</taxon>
        <taxon>Aconoidasida</taxon>
        <taxon>Haemosporida</taxon>
        <taxon>Plasmodiidae</taxon>
        <taxon>Plasmodium</taxon>
    </lineage>
</organism>
<evidence type="ECO:0000313" key="4">
    <source>
        <dbReference type="EMBL" id="ANQ06844.1"/>
    </source>
</evidence>
<dbReference type="OrthoDB" id="387594at2759"/>
<dbReference type="EMBL" id="CP016243">
    <property type="protein sequence ID" value="ANQ06844.1"/>
    <property type="molecule type" value="Genomic_DNA"/>
</dbReference>
<feature type="signal peptide" evidence="2">
    <location>
        <begin position="1"/>
        <end position="35"/>
    </location>
</feature>
<feature type="compositionally biased region" description="Acidic residues" evidence="1">
    <location>
        <begin position="311"/>
        <end position="335"/>
    </location>
</feature>
<gene>
    <name evidence="4" type="ORF">PCOAH_00011160</name>
</gene>
<dbReference type="Proteomes" id="UP000092716">
    <property type="component" value="Chromosome 5"/>
</dbReference>
<accession>A0A1B1DVQ9</accession>
<feature type="domain" description="Plasmodium RESA N-terminal" evidence="3">
    <location>
        <begin position="113"/>
        <end position="226"/>
    </location>
</feature>
<dbReference type="InterPro" id="IPR044885">
    <property type="entry name" value="PRESA_N_sf"/>
</dbReference>
<keyword evidence="5" id="KW-1185">Reference proteome</keyword>
<keyword evidence="2" id="KW-0732">Signal</keyword>
<feature type="compositionally biased region" description="Basic residues" evidence="1">
    <location>
        <begin position="377"/>
        <end position="399"/>
    </location>
</feature>
<evidence type="ECO:0000256" key="2">
    <source>
        <dbReference type="SAM" id="SignalP"/>
    </source>
</evidence>
<reference evidence="5" key="1">
    <citation type="submission" date="2016-06" db="EMBL/GenBank/DDBJ databases">
        <title>First high quality genome sequence of Plasmodium coatneyi using continuous long reads from single molecule, real-time sequencing.</title>
        <authorList>
            <person name="Chien J.-T."/>
            <person name="Pakala S.B."/>
            <person name="Geraldo J.A."/>
            <person name="Lapp S.A."/>
            <person name="Barnwell J.W."/>
            <person name="Kissinger J.C."/>
            <person name="Galinski M.R."/>
            <person name="Humphrey J.C."/>
        </authorList>
    </citation>
    <scope>NUCLEOTIDE SEQUENCE [LARGE SCALE GENOMIC DNA]</scope>
    <source>
        <strain evidence="5">Hackeri</strain>
    </source>
</reference>
<proteinExistence type="predicted"/>
<feature type="region of interest" description="Disordered" evidence="1">
    <location>
        <begin position="267"/>
        <end position="293"/>
    </location>
</feature>
<dbReference type="KEGG" id="pcot:PCOAH_00011160"/>
<dbReference type="GeneID" id="30907842"/>
<feature type="compositionally biased region" description="Basic and acidic residues" evidence="1">
    <location>
        <begin position="277"/>
        <end position="293"/>
    </location>
</feature>
<dbReference type="VEuPathDB" id="PlasmoDB:PCOAH_00011160"/>
<evidence type="ECO:0000313" key="5">
    <source>
        <dbReference type="Proteomes" id="UP000092716"/>
    </source>
</evidence>
<evidence type="ECO:0000259" key="3">
    <source>
        <dbReference type="Pfam" id="PF09687"/>
    </source>
</evidence>
<dbReference type="Pfam" id="PF09687">
    <property type="entry name" value="PRESAN"/>
    <property type="match status" value="1"/>
</dbReference>
<dbReference type="AlphaFoldDB" id="A0A1B1DVQ9"/>
<dbReference type="Gene3D" id="6.10.280.180">
    <property type="entry name" value="Plasmodium RESA, N-terminal helical domain"/>
    <property type="match status" value="1"/>
</dbReference>
<protein>
    <recommendedName>
        <fullName evidence="3">Plasmodium RESA N-terminal domain-containing protein</fullName>
    </recommendedName>
</protein>
<evidence type="ECO:0000256" key="1">
    <source>
        <dbReference type="SAM" id="MobiDB-lite"/>
    </source>
</evidence>
<feature type="chain" id="PRO_5008521276" description="Plasmodium RESA N-terminal domain-containing protein" evidence="2">
    <location>
        <begin position="36"/>
        <end position="414"/>
    </location>
</feature>
<name>A0A1B1DVQ9_9APIC</name>
<dbReference type="InterPro" id="IPR019111">
    <property type="entry name" value="PRESA_N"/>
</dbReference>
<sequence>MIDVVSVSTSAFSRRSRSSLLILLLVFLYSNIVPGMEHNCPLLLRGRRLQRRLAKCCASEVTCPVKVADRQGKSENEVVVESNRKFPIGCTEEDLNKYLKKRIKLNMMYVSGMLRLNLKDAYIGSYRYFKHLKKGYYKMMESLRKRFYKRTLKYAIPEDMLDNIWEECEAGLIGDLNEMEDFCIESMFDFAGNGRVGIICRGEYDEFTKNLKTICKSFTKFSERKWKALSVRKVKVLRRSMKKHRKGEDDDEYDDDDDDDYDEEQVNVEQAVNPVEVKPKEEQTEEKKKDEDALKKKQEMMLQYLKEIEELFDDEAEQIDEEGEQIKEDSEETEMEDKSDGKGKKSKGKEKKTNVQEEESSLEEKKSDGKEKEQHEKGKKKDRKERKKNRKEKKKNRKEKKQDGKETKQGGKQI</sequence>
<feature type="compositionally biased region" description="Basic and acidic residues" evidence="1">
    <location>
        <begin position="362"/>
        <end position="376"/>
    </location>
</feature>
<feature type="compositionally biased region" description="Basic and acidic residues" evidence="1">
    <location>
        <begin position="400"/>
        <end position="414"/>
    </location>
</feature>